<dbReference type="EMBL" id="DVND01000060">
    <property type="protein sequence ID" value="HIU48195.1"/>
    <property type="molecule type" value="Genomic_DNA"/>
</dbReference>
<organism evidence="2 3">
    <name type="scientific">Candidatus Avimonoglobus intestinipullorum</name>
    <dbReference type="NCBI Taxonomy" id="2840699"/>
    <lineage>
        <taxon>Bacteria</taxon>
        <taxon>Bacillati</taxon>
        <taxon>Bacillota</taxon>
        <taxon>Clostridia</taxon>
        <taxon>Eubacteriales</taxon>
        <taxon>Candidatus Avimonoglobus</taxon>
    </lineage>
</organism>
<evidence type="ECO:0000313" key="2">
    <source>
        <dbReference type="EMBL" id="HIU48195.1"/>
    </source>
</evidence>
<reference evidence="2" key="2">
    <citation type="journal article" date="2021" name="PeerJ">
        <title>Extensive microbial diversity within the chicken gut microbiome revealed by metagenomics and culture.</title>
        <authorList>
            <person name="Gilroy R."/>
            <person name="Ravi A."/>
            <person name="Getino M."/>
            <person name="Pursley I."/>
            <person name="Horton D.L."/>
            <person name="Alikhan N.F."/>
            <person name="Baker D."/>
            <person name="Gharbi K."/>
            <person name="Hall N."/>
            <person name="Watson M."/>
            <person name="Adriaenssens E.M."/>
            <person name="Foster-Nyarko E."/>
            <person name="Jarju S."/>
            <person name="Secka A."/>
            <person name="Antonio M."/>
            <person name="Oren A."/>
            <person name="Chaudhuri R.R."/>
            <person name="La Ragione R."/>
            <person name="Hildebrand F."/>
            <person name="Pallen M.J."/>
        </authorList>
    </citation>
    <scope>NUCLEOTIDE SEQUENCE</scope>
    <source>
        <strain evidence="2">ChiSjej4B22-9803</strain>
    </source>
</reference>
<gene>
    <name evidence="2" type="ORF">IAB04_02400</name>
</gene>
<dbReference type="AlphaFoldDB" id="A0A9D1LUI7"/>
<accession>A0A9D1LUI7</accession>
<dbReference type="Proteomes" id="UP000824111">
    <property type="component" value="Unassembled WGS sequence"/>
</dbReference>
<name>A0A9D1LUI7_9FIRM</name>
<proteinExistence type="predicted"/>
<protein>
    <submittedName>
        <fullName evidence="2">Uncharacterized protein</fullName>
    </submittedName>
</protein>
<evidence type="ECO:0000256" key="1">
    <source>
        <dbReference type="SAM" id="MobiDB-lite"/>
    </source>
</evidence>
<reference evidence="2" key="1">
    <citation type="submission" date="2020-10" db="EMBL/GenBank/DDBJ databases">
        <authorList>
            <person name="Gilroy R."/>
        </authorList>
    </citation>
    <scope>NUCLEOTIDE SEQUENCE</scope>
    <source>
        <strain evidence="2">ChiSjej4B22-9803</strain>
    </source>
</reference>
<sequence length="73" mass="8321">MAHRPPKHPQRTADDFFNDFDIDSACSVTDCTGLLPTPPQSWDEVDNYKELINYQAPLPEEDNKAESNPPFKD</sequence>
<feature type="compositionally biased region" description="Basic and acidic residues" evidence="1">
    <location>
        <begin position="61"/>
        <end position="73"/>
    </location>
</feature>
<feature type="region of interest" description="Disordered" evidence="1">
    <location>
        <begin position="54"/>
        <end position="73"/>
    </location>
</feature>
<comment type="caution">
    <text evidence="2">The sequence shown here is derived from an EMBL/GenBank/DDBJ whole genome shotgun (WGS) entry which is preliminary data.</text>
</comment>
<evidence type="ECO:0000313" key="3">
    <source>
        <dbReference type="Proteomes" id="UP000824111"/>
    </source>
</evidence>